<accession>A0A0B1SW94</accession>
<dbReference type="Pfam" id="PF23558">
    <property type="entry name" value="TPR_P4H"/>
    <property type="match status" value="1"/>
</dbReference>
<dbReference type="GO" id="GO:0031418">
    <property type="term" value="F:L-ascorbic acid binding"/>
    <property type="evidence" value="ECO:0007669"/>
    <property type="project" value="UniProtKB-KW"/>
</dbReference>
<dbReference type="InterPro" id="IPR011990">
    <property type="entry name" value="TPR-like_helical_dom_sf"/>
</dbReference>
<dbReference type="FunFam" id="1.25.40.10:FF:000006">
    <property type="entry name" value="Prolyl 4-hydroxylase subunit alpha 2"/>
    <property type="match status" value="1"/>
</dbReference>
<dbReference type="AlphaFoldDB" id="A0A0B1SW94"/>
<keyword evidence="7" id="KW-1185">Reference proteome</keyword>
<dbReference type="InterPro" id="IPR013547">
    <property type="entry name" value="P4H_N"/>
</dbReference>
<evidence type="ECO:0000259" key="5">
    <source>
        <dbReference type="Pfam" id="PF23558"/>
    </source>
</evidence>
<dbReference type="GO" id="GO:0005783">
    <property type="term" value="C:endoplasmic reticulum"/>
    <property type="evidence" value="ECO:0007669"/>
    <property type="project" value="InterPro"/>
</dbReference>
<protein>
    <submittedName>
        <fullName evidence="6">Uncharacterized protein</fullName>
    </submittedName>
</protein>
<gene>
    <name evidence="6" type="ORF">OESDEN_12073</name>
</gene>
<organism evidence="6 7">
    <name type="scientific">Oesophagostomum dentatum</name>
    <name type="common">Nodular worm</name>
    <dbReference type="NCBI Taxonomy" id="61180"/>
    <lineage>
        <taxon>Eukaryota</taxon>
        <taxon>Metazoa</taxon>
        <taxon>Ecdysozoa</taxon>
        <taxon>Nematoda</taxon>
        <taxon>Chromadorea</taxon>
        <taxon>Rhabditida</taxon>
        <taxon>Rhabditina</taxon>
        <taxon>Rhabditomorpha</taxon>
        <taxon>Strongyloidea</taxon>
        <taxon>Strongylidae</taxon>
        <taxon>Oesophagostomum</taxon>
    </lineage>
</organism>
<evidence type="ECO:0000313" key="7">
    <source>
        <dbReference type="Proteomes" id="UP000053660"/>
    </source>
</evidence>
<dbReference type="Proteomes" id="UP000053660">
    <property type="component" value="Unassembled WGS sequence"/>
</dbReference>
<dbReference type="OrthoDB" id="5850448at2759"/>
<sequence>MRQEDLTGAAIGLLRLQDTYRLDTKDLASGKILEVQGNYSLNAGDCFDIGRAAYNDEDYYHTIMWMEEAKRRLFHETRKTADLEQIMEFLSYSLYKQGNLKHALQMAEELYSMNPNHPRARNNIKWYEDLLLEEGVKRSDMRRALGRVKNERPDSSLGNKERAITEALCRDEVPVSEKDISKLYCYLKRDRPYLVYAPIKVEIKRFNPLAVLFKEIMSDDEIEVVEKLSMPKLNRATVHDSVTGELVHATYRISKRRYRRENQNLTDDAACPEVEVLSKI</sequence>
<dbReference type="Gene3D" id="2.60.120.620">
    <property type="entry name" value="q2cbj1_9rhob like domain"/>
    <property type="match status" value="1"/>
</dbReference>
<feature type="domain" description="Prolyl 4-hydroxylase N-terminal" evidence="4">
    <location>
        <begin position="3"/>
        <end position="32"/>
    </location>
</feature>
<dbReference type="PANTHER" id="PTHR10869:SF244">
    <property type="entry name" value="PROLYL 4-HYDROXYLASE SUBUNIT ALPHA-2"/>
    <property type="match status" value="1"/>
</dbReference>
<dbReference type="SUPFAM" id="SSF48452">
    <property type="entry name" value="TPR-like"/>
    <property type="match status" value="1"/>
</dbReference>
<dbReference type="GO" id="GO:0004656">
    <property type="term" value="F:procollagen-proline 4-dioxygenase activity"/>
    <property type="evidence" value="ECO:0007669"/>
    <property type="project" value="InterPro"/>
</dbReference>
<evidence type="ECO:0000256" key="3">
    <source>
        <dbReference type="ARBA" id="ARBA00023004"/>
    </source>
</evidence>
<dbReference type="InterPro" id="IPR045054">
    <property type="entry name" value="P4HA-like"/>
</dbReference>
<evidence type="ECO:0000256" key="2">
    <source>
        <dbReference type="ARBA" id="ARBA00022896"/>
    </source>
</evidence>
<name>A0A0B1SW94_OESDE</name>
<proteinExistence type="predicted"/>
<evidence type="ECO:0000256" key="1">
    <source>
        <dbReference type="ARBA" id="ARBA00022723"/>
    </source>
</evidence>
<reference evidence="6 7" key="1">
    <citation type="submission" date="2014-03" db="EMBL/GenBank/DDBJ databases">
        <title>Draft genome of the hookworm Oesophagostomum dentatum.</title>
        <authorList>
            <person name="Mitreva M."/>
        </authorList>
    </citation>
    <scope>NUCLEOTIDE SEQUENCE [LARGE SCALE GENOMIC DNA]</scope>
    <source>
        <strain evidence="6 7">OD-Hann</strain>
    </source>
</reference>
<keyword evidence="2" id="KW-0847">Vitamin C</keyword>
<dbReference type="PANTHER" id="PTHR10869">
    <property type="entry name" value="PROLYL 4-HYDROXYLASE ALPHA SUBUNIT"/>
    <property type="match status" value="1"/>
</dbReference>
<evidence type="ECO:0000313" key="6">
    <source>
        <dbReference type="EMBL" id="KHJ88136.1"/>
    </source>
</evidence>
<keyword evidence="1" id="KW-0479">Metal-binding</keyword>
<dbReference type="GO" id="GO:0046872">
    <property type="term" value="F:metal ion binding"/>
    <property type="evidence" value="ECO:0007669"/>
    <property type="project" value="UniProtKB-KW"/>
</dbReference>
<feature type="domain" description="Prolyl 4-hydroxylase peptide-substrate-binding" evidence="5">
    <location>
        <begin position="44"/>
        <end position="131"/>
    </location>
</feature>
<dbReference type="Pfam" id="PF08336">
    <property type="entry name" value="P4Ha_N"/>
    <property type="match status" value="1"/>
</dbReference>
<dbReference type="EMBL" id="KN556382">
    <property type="protein sequence ID" value="KHJ88136.1"/>
    <property type="molecule type" value="Genomic_DNA"/>
</dbReference>
<dbReference type="InterPro" id="IPR059068">
    <property type="entry name" value="TPR_P4H"/>
</dbReference>
<keyword evidence="3" id="KW-0408">Iron</keyword>
<dbReference type="Gene3D" id="1.25.40.10">
    <property type="entry name" value="Tetratricopeptide repeat domain"/>
    <property type="match status" value="1"/>
</dbReference>
<evidence type="ECO:0000259" key="4">
    <source>
        <dbReference type="Pfam" id="PF08336"/>
    </source>
</evidence>